<dbReference type="KEGG" id="aht:ANTHELSMS3_02121"/>
<dbReference type="AlphaFoldDB" id="A0A222E3L6"/>
<dbReference type="Gene3D" id="3.40.50.300">
    <property type="entry name" value="P-loop containing nucleotide triphosphate hydrolases"/>
    <property type="match status" value="1"/>
</dbReference>
<protein>
    <recommendedName>
        <fullName evidence="3">Sulfotransferase family protein</fullName>
    </recommendedName>
</protein>
<keyword evidence="2" id="KW-1185">Reference proteome</keyword>
<evidence type="ECO:0000313" key="1">
    <source>
        <dbReference type="EMBL" id="ASP20799.1"/>
    </source>
</evidence>
<dbReference type="RefSeq" id="WP_094034815.1">
    <property type="nucleotide sequence ID" value="NZ_CP022540.1"/>
</dbReference>
<evidence type="ECO:0008006" key="3">
    <source>
        <dbReference type="Google" id="ProtNLM"/>
    </source>
</evidence>
<reference evidence="1 2" key="1">
    <citation type="submission" date="2017-07" db="EMBL/GenBank/DDBJ databases">
        <title>Genome Sequence of Antarctobacter heliothermus Strain SMS3 Isolated from a culture of the Diatom Skeletonema marinoi.</title>
        <authorList>
            <person name="Topel M."/>
            <person name="Pinder M.I.M."/>
            <person name="Johansson O.N."/>
            <person name="Kourtchenko O."/>
            <person name="Godhe A."/>
            <person name="Clarke A.K."/>
        </authorList>
    </citation>
    <scope>NUCLEOTIDE SEQUENCE [LARGE SCALE GENOMIC DNA]</scope>
    <source>
        <strain evidence="1 2">SMS3</strain>
    </source>
</reference>
<proteinExistence type="predicted"/>
<gene>
    <name evidence="1" type="ORF">ANTHELSMS3_02121</name>
</gene>
<evidence type="ECO:0000313" key="2">
    <source>
        <dbReference type="Proteomes" id="UP000203589"/>
    </source>
</evidence>
<sequence>MPDAILHIGFNKCGSTALQQWLGAQEDALLARSIWYRRMDPRTDVVCTNPHLQVLAFTLAGQPVPSRPMNAVLGIPEGDRVAQDAVAHAFREQFEAQVANGGFTTWVGSSEALVSRFMTPEAISALAEWLSGLFGNVRYVAYVRRPETWLVSLFGHQLRKTASAEELTAFVDRFGPAPFARLLDLWRSAVGQDALDVRLFDESWLDGGGLITDFQTVLGLPAGTLPSRSKRVNTSFRARMTPWSRAPKRPALSAQTREKISQLNADDMSWVESTFFADRRTEFRNWAAGPEAGR</sequence>
<dbReference type="SUPFAM" id="SSF52540">
    <property type="entry name" value="P-loop containing nucleoside triphosphate hydrolases"/>
    <property type="match status" value="1"/>
</dbReference>
<organism evidence="1 2">
    <name type="scientific">Antarctobacter heliothermus</name>
    <dbReference type="NCBI Taxonomy" id="74033"/>
    <lineage>
        <taxon>Bacteria</taxon>
        <taxon>Pseudomonadati</taxon>
        <taxon>Pseudomonadota</taxon>
        <taxon>Alphaproteobacteria</taxon>
        <taxon>Rhodobacterales</taxon>
        <taxon>Roseobacteraceae</taxon>
        <taxon>Antarctobacter</taxon>
    </lineage>
</organism>
<accession>A0A222E3L6</accession>
<dbReference type="OrthoDB" id="547419at2"/>
<dbReference type="EMBL" id="CP022540">
    <property type="protein sequence ID" value="ASP20799.1"/>
    <property type="molecule type" value="Genomic_DNA"/>
</dbReference>
<dbReference type="InterPro" id="IPR027417">
    <property type="entry name" value="P-loop_NTPase"/>
</dbReference>
<dbReference type="Proteomes" id="UP000203589">
    <property type="component" value="Chromosome"/>
</dbReference>
<name>A0A222E3L6_9RHOB</name>